<dbReference type="InterPro" id="IPR006447">
    <property type="entry name" value="Myb_dom_plants"/>
</dbReference>
<dbReference type="PROSITE" id="PS51294">
    <property type="entry name" value="HTH_MYB"/>
    <property type="match status" value="1"/>
</dbReference>
<dbReference type="FunFam" id="1.10.10.60:FF:000007">
    <property type="entry name" value="Two-component response regulator"/>
    <property type="match status" value="1"/>
</dbReference>
<evidence type="ECO:0000256" key="6">
    <source>
        <dbReference type="SAM" id="MobiDB-lite"/>
    </source>
</evidence>
<evidence type="ECO:0000256" key="2">
    <source>
        <dbReference type="ARBA" id="ARBA00023015"/>
    </source>
</evidence>
<dbReference type="GO" id="GO:0003677">
    <property type="term" value="F:DNA binding"/>
    <property type="evidence" value="ECO:0007669"/>
    <property type="project" value="UniProtKB-KW"/>
</dbReference>
<evidence type="ECO:0000259" key="7">
    <source>
        <dbReference type="PROSITE" id="PS51294"/>
    </source>
</evidence>
<evidence type="ECO:0000256" key="1">
    <source>
        <dbReference type="ARBA" id="ARBA00004123"/>
    </source>
</evidence>
<keyword evidence="5" id="KW-0539">Nucleus</keyword>
<comment type="subcellular location">
    <subcellularLocation>
        <location evidence="1">Nucleus</location>
    </subcellularLocation>
</comment>
<feature type="domain" description="HTH myb-type" evidence="7">
    <location>
        <begin position="189"/>
        <end position="249"/>
    </location>
</feature>
<evidence type="ECO:0000256" key="3">
    <source>
        <dbReference type="ARBA" id="ARBA00023125"/>
    </source>
</evidence>
<accession>A0A368RW93</accession>
<dbReference type="PANTHER" id="PTHR31499">
    <property type="entry name" value="MYB FAMILY TRANSCRIPTION FACTOR PHL11"/>
    <property type="match status" value="1"/>
</dbReference>
<evidence type="ECO:0000256" key="4">
    <source>
        <dbReference type="ARBA" id="ARBA00023163"/>
    </source>
</evidence>
<dbReference type="NCBIfam" id="TIGR01557">
    <property type="entry name" value="myb_SHAQKYF"/>
    <property type="match status" value="1"/>
</dbReference>
<keyword evidence="4" id="KW-0804">Transcription</keyword>
<dbReference type="PANTHER" id="PTHR31499:SF80">
    <property type="entry name" value="HTH MYB-TYPE DOMAIN-CONTAINING PROTEIN"/>
    <property type="match status" value="1"/>
</dbReference>
<dbReference type="InterPro" id="IPR017930">
    <property type="entry name" value="Myb_dom"/>
</dbReference>
<proteinExistence type="predicted"/>
<dbReference type="InterPro" id="IPR009057">
    <property type="entry name" value="Homeodomain-like_sf"/>
</dbReference>
<dbReference type="GO" id="GO:0005634">
    <property type="term" value="C:nucleus"/>
    <property type="evidence" value="ECO:0007669"/>
    <property type="project" value="UniProtKB-SubCell"/>
</dbReference>
<dbReference type="AlphaFoldDB" id="A0A368RW93"/>
<evidence type="ECO:0000256" key="5">
    <source>
        <dbReference type="ARBA" id="ARBA00023242"/>
    </source>
</evidence>
<evidence type="ECO:0000313" key="8">
    <source>
        <dbReference type="EMBL" id="RCV34486.1"/>
    </source>
</evidence>
<feature type="region of interest" description="Disordered" evidence="6">
    <location>
        <begin position="84"/>
        <end position="108"/>
    </location>
</feature>
<reference evidence="8" key="2">
    <citation type="submission" date="2015-07" db="EMBL/GenBank/DDBJ databases">
        <authorList>
            <person name="Noorani M."/>
        </authorList>
    </citation>
    <scope>NUCLEOTIDE SEQUENCE</scope>
    <source>
        <strain evidence="8">Yugu1</strain>
    </source>
</reference>
<keyword evidence="3" id="KW-0238">DNA-binding</keyword>
<dbReference type="Pfam" id="PF00249">
    <property type="entry name" value="Myb_DNA-binding"/>
    <property type="match status" value="1"/>
</dbReference>
<organism evidence="8">
    <name type="scientific">Setaria italica</name>
    <name type="common">Foxtail millet</name>
    <name type="synonym">Panicum italicum</name>
    <dbReference type="NCBI Taxonomy" id="4555"/>
    <lineage>
        <taxon>Eukaryota</taxon>
        <taxon>Viridiplantae</taxon>
        <taxon>Streptophyta</taxon>
        <taxon>Embryophyta</taxon>
        <taxon>Tracheophyta</taxon>
        <taxon>Spermatophyta</taxon>
        <taxon>Magnoliopsida</taxon>
        <taxon>Liliopsida</taxon>
        <taxon>Poales</taxon>
        <taxon>Poaceae</taxon>
        <taxon>PACMAD clade</taxon>
        <taxon>Panicoideae</taxon>
        <taxon>Panicodae</taxon>
        <taxon>Paniceae</taxon>
        <taxon>Cenchrinae</taxon>
        <taxon>Setaria</taxon>
    </lineage>
</organism>
<dbReference type="GO" id="GO:0003700">
    <property type="term" value="F:DNA-binding transcription factor activity"/>
    <property type="evidence" value="ECO:0007669"/>
    <property type="project" value="InterPro"/>
</dbReference>
<dbReference type="SUPFAM" id="SSF46689">
    <property type="entry name" value="Homeodomain-like"/>
    <property type="match status" value="1"/>
</dbReference>
<name>A0A368RW93_SETIT</name>
<dbReference type="InterPro" id="IPR001005">
    <property type="entry name" value="SANT/Myb"/>
</dbReference>
<dbReference type="Gene3D" id="1.10.10.60">
    <property type="entry name" value="Homeodomain-like"/>
    <property type="match status" value="1"/>
</dbReference>
<dbReference type="EMBL" id="CM003534">
    <property type="protein sequence ID" value="RCV34486.1"/>
    <property type="molecule type" value="Genomic_DNA"/>
</dbReference>
<protein>
    <recommendedName>
        <fullName evidence="7">HTH myb-type domain-containing protein</fullName>
    </recommendedName>
</protein>
<dbReference type="InterPro" id="IPR046955">
    <property type="entry name" value="PHR1-like"/>
</dbReference>
<gene>
    <name evidence="8" type="ORF">SETIT_7G163000v2</name>
</gene>
<keyword evidence="2" id="KW-0805">Transcription regulation</keyword>
<sequence>MALQSLPASTGAPCSTSVASSSSTFSTVIVHGRFPNVTPSIVHSLNAEIWSSDPISYSGVSEQPLGGNYPVLPAEATHSADQLGDLLNNNDIGVEKQPDCGSVREPNESDDRDEWLRCLVTGRLDDIITADMTLNYPQMAESAPDSSYLNSETRQDEHIIHQLVSVPTIPGQLYPTVSPPATINVHSPLRTKVRRRWTTEMHDRFVDAVNQLGGCENAKPKAILDIMNVEGLTREQVKSHLQKYKLAQVRHRPSEVAGTSVDTATSNEGIPSASDVQIRIQEFALQVQIEFQKKLHEMVERTRRDLLEIHRSVLEKHVMSLHELEERQNLNTDRSILHLLPSPAAGAAAPPSALSAGGSIGVCGEGSRTAALVEDVQASEAGSLSNKAGA</sequence>
<reference evidence="8" key="1">
    <citation type="journal article" date="2012" name="Nat. Biotechnol.">
        <title>Reference genome sequence of the model plant Setaria.</title>
        <authorList>
            <person name="Bennetzen J.L."/>
            <person name="Schmutz J."/>
            <person name="Wang H."/>
            <person name="Percifield R."/>
            <person name="Hawkins J."/>
            <person name="Pontaroli A.C."/>
            <person name="Estep M."/>
            <person name="Feng L."/>
            <person name="Vaughn J.N."/>
            <person name="Grimwood J."/>
            <person name="Jenkins J."/>
            <person name="Barry K."/>
            <person name="Lindquist E."/>
            <person name="Hellsten U."/>
            <person name="Deshpande S."/>
            <person name="Wang X."/>
            <person name="Wu X."/>
            <person name="Mitros T."/>
            <person name="Triplett J."/>
            <person name="Yang X."/>
            <person name="Ye C.Y."/>
            <person name="Mauro-Herrera M."/>
            <person name="Wang L."/>
            <person name="Li P."/>
            <person name="Sharma M."/>
            <person name="Sharma R."/>
            <person name="Ronald P.C."/>
            <person name="Panaud O."/>
            <person name="Kellogg E.A."/>
            <person name="Brutnell T.P."/>
            <person name="Doust A.N."/>
            <person name="Tuskan G.A."/>
            <person name="Rokhsar D."/>
            <person name="Devos K.M."/>
        </authorList>
    </citation>
    <scope>NUCLEOTIDE SEQUENCE [LARGE SCALE GENOMIC DNA]</scope>
    <source>
        <strain evidence="8">Yugu1</strain>
    </source>
</reference>
<dbReference type="OrthoDB" id="654460at2759"/>
<dbReference type="STRING" id="4555.A0A368RW93"/>